<organism evidence="1 2">
    <name type="scientific">Cirrhinus molitorella</name>
    <name type="common">mud carp</name>
    <dbReference type="NCBI Taxonomy" id="172907"/>
    <lineage>
        <taxon>Eukaryota</taxon>
        <taxon>Metazoa</taxon>
        <taxon>Chordata</taxon>
        <taxon>Craniata</taxon>
        <taxon>Vertebrata</taxon>
        <taxon>Euteleostomi</taxon>
        <taxon>Actinopterygii</taxon>
        <taxon>Neopterygii</taxon>
        <taxon>Teleostei</taxon>
        <taxon>Ostariophysi</taxon>
        <taxon>Cypriniformes</taxon>
        <taxon>Cyprinidae</taxon>
        <taxon>Labeoninae</taxon>
        <taxon>Labeonini</taxon>
        <taxon>Cirrhinus</taxon>
    </lineage>
</organism>
<keyword evidence="2" id="KW-1185">Reference proteome</keyword>
<proteinExistence type="predicted"/>
<dbReference type="EMBL" id="JAYMGO010000004">
    <property type="protein sequence ID" value="KAL1276015.1"/>
    <property type="molecule type" value="Genomic_DNA"/>
</dbReference>
<reference evidence="1 2" key="1">
    <citation type="submission" date="2023-09" db="EMBL/GenBank/DDBJ databases">
        <authorList>
            <person name="Wang M."/>
        </authorList>
    </citation>
    <scope>NUCLEOTIDE SEQUENCE [LARGE SCALE GENOMIC DNA]</scope>
    <source>
        <strain evidence="1">GT-2023</strain>
        <tissue evidence="1">Liver</tissue>
    </source>
</reference>
<comment type="caution">
    <text evidence="1">The sequence shown here is derived from an EMBL/GenBank/DDBJ whole genome shotgun (WGS) entry which is preliminary data.</text>
</comment>
<name>A0ABR3NGB8_9TELE</name>
<dbReference type="Proteomes" id="UP001558613">
    <property type="component" value="Unassembled WGS sequence"/>
</dbReference>
<evidence type="ECO:0000313" key="2">
    <source>
        <dbReference type="Proteomes" id="UP001558613"/>
    </source>
</evidence>
<gene>
    <name evidence="1" type="ORF">QQF64_035638</name>
</gene>
<protein>
    <submittedName>
        <fullName evidence="1">Uncharacterized protein</fullName>
    </submittedName>
</protein>
<evidence type="ECO:0000313" key="1">
    <source>
        <dbReference type="EMBL" id="KAL1276015.1"/>
    </source>
</evidence>
<sequence length="97" mass="10839">MDELTITVELLWDAADAVAFIGSVLPSRRNLTGFYTGSRYLLPPSPLMQTVLNCPANLISVAIRFHIAFNTTPRPISASRYANQFLRPSLSIWPSRM</sequence>
<accession>A0ABR3NGB8</accession>